<feature type="non-terminal residue" evidence="1">
    <location>
        <position position="92"/>
    </location>
</feature>
<feature type="non-terminal residue" evidence="1">
    <location>
        <position position="1"/>
    </location>
</feature>
<name>A0AAV9HJG3_9PEZI</name>
<dbReference type="EMBL" id="MU865001">
    <property type="protein sequence ID" value="KAK4460924.1"/>
    <property type="molecule type" value="Genomic_DNA"/>
</dbReference>
<evidence type="ECO:0000313" key="1">
    <source>
        <dbReference type="EMBL" id="KAK4460924.1"/>
    </source>
</evidence>
<dbReference type="AlphaFoldDB" id="A0AAV9HJG3"/>
<sequence>RVTAGFSTDQDFSIMDHKLAELLSLETRPIPPLKQRAILTGVGLVTPARYTTFTCDIPKLGVTGWTTHVQVVDWAWEDPPALRFGRRFSQRL</sequence>
<proteinExistence type="predicted"/>
<reference evidence="1" key="1">
    <citation type="journal article" date="2023" name="Mol. Phylogenet. Evol.">
        <title>Genome-scale phylogeny and comparative genomics of the fungal order Sordariales.</title>
        <authorList>
            <person name="Hensen N."/>
            <person name="Bonometti L."/>
            <person name="Westerberg I."/>
            <person name="Brannstrom I.O."/>
            <person name="Guillou S."/>
            <person name="Cros-Aarteil S."/>
            <person name="Calhoun S."/>
            <person name="Haridas S."/>
            <person name="Kuo A."/>
            <person name="Mondo S."/>
            <person name="Pangilinan J."/>
            <person name="Riley R."/>
            <person name="LaButti K."/>
            <person name="Andreopoulos B."/>
            <person name="Lipzen A."/>
            <person name="Chen C."/>
            <person name="Yan M."/>
            <person name="Daum C."/>
            <person name="Ng V."/>
            <person name="Clum A."/>
            <person name="Steindorff A."/>
            <person name="Ohm R.A."/>
            <person name="Martin F."/>
            <person name="Silar P."/>
            <person name="Natvig D.O."/>
            <person name="Lalanne C."/>
            <person name="Gautier V."/>
            <person name="Ament-Velasquez S.L."/>
            <person name="Kruys A."/>
            <person name="Hutchinson M.I."/>
            <person name="Powell A.J."/>
            <person name="Barry K."/>
            <person name="Miller A.N."/>
            <person name="Grigoriev I.V."/>
            <person name="Debuchy R."/>
            <person name="Gladieux P."/>
            <person name="Hiltunen Thoren M."/>
            <person name="Johannesson H."/>
        </authorList>
    </citation>
    <scope>NUCLEOTIDE SEQUENCE</scope>
    <source>
        <strain evidence="1">PSN324</strain>
    </source>
</reference>
<comment type="caution">
    <text evidence="1">The sequence shown here is derived from an EMBL/GenBank/DDBJ whole genome shotgun (WGS) entry which is preliminary data.</text>
</comment>
<organism evidence="1 2">
    <name type="scientific">Cladorrhinum samala</name>
    <dbReference type="NCBI Taxonomy" id="585594"/>
    <lineage>
        <taxon>Eukaryota</taxon>
        <taxon>Fungi</taxon>
        <taxon>Dikarya</taxon>
        <taxon>Ascomycota</taxon>
        <taxon>Pezizomycotina</taxon>
        <taxon>Sordariomycetes</taxon>
        <taxon>Sordariomycetidae</taxon>
        <taxon>Sordariales</taxon>
        <taxon>Podosporaceae</taxon>
        <taxon>Cladorrhinum</taxon>
    </lineage>
</organism>
<reference evidence="1" key="2">
    <citation type="submission" date="2023-06" db="EMBL/GenBank/DDBJ databases">
        <authorList>
            <consortium name="Lawrence Berkeley National Laboratory"/>
            <person name="Mondo S.J."/>
            <person name="Hensen N."/>
            <person name="Bonometti L."/>
            <person name="Westerberg I."/>
            <person name="Brannstrom I.O."/>
            <person name="Guillou S."/>
            <person name="Cros-Aarteil S."/>
            <person name="Calhoun S."/>
            <person name="Haridas S."/>
            <person name="Kuo A."/>
            <person name="Pangilinan J."/>
            <person name="Riley R."/>
            <person name="Labutti K."/>
            <person name="Andreopoulos B."/>
            <person name="Lipzen A."/>
            <person name="Chen C."/>
            <person name="Yanf M."/>
            <person name="Daum C."/>
            <person name="Ng V."/>
            <person name="Clum A."/>
            <person name="Steindorff A."/>
            <person name="Ohm R."/>
            <person name="Martin F."/>
            <person name="Silar P."/>
            <person name="Natvig D."/>
            <person name="Lalanne C."/>
            <person name="Gautier V."/>
            <person name="Ament-Velasquez S.L."/>
            <person name="Kruys A."/>
            <person name="Hutchinson M.I."/>
            <person name="Powell A.J."/>
            <person name="Barry K."/>
            <person name="Miller A.N."/>
            <person name="Grigoriev I.V."/>
            <person name="Debuchy R."/>
            <person name="Gladieux P."/>
            <person name="Thoren M.H."/>
            <person name="Johannesson H."/>
        </authorList>
    </citation>
    <scope>NUCLEOTIDE SEQUENCE</scope>
    <source>
        <strain evidence="1">PSN324</strain>
    </source>
</reference>
<gene>
    <name evidence="1" type="ORF">QBC42DRAFT_156621</name>
</gene>
<evidence type="ECO:0000313" key="2">
    <source>
        <dbReference type="Proteomes" id="UP001321749"/>
    </source>
</evidence>
<keyword evidence="2" id="KW-1185">Reference proteome</keyword>
<accession>A0AAV9HJG3</accession>
<evidence type="ECO:0008006" key="3">
    <source>
        <dbReference type="Google" id="ProtNLM"/>
    </source>
</evidence>
<protein>
    <recommendedName>
        <fullName evidence="3">Polyketide synthase</fullName>
    </recommendedName>
</protein>
<dbReference type="Proteomes" id="UP001321749">
    <property type="component" value="Unassembled WGS sequence"/>
</dbReference>